<dbReference type="EMBL" id="SMLW01000581">
    <property type="protein sequence ID" value="MTI26442.1"/>
    <property type="molecule type" value="Genomic_DNA"/>
</dbReference>
<protein>
    <recommendedName>
        <fullName evidence="4">YfhO family protein</fullName>
    </recommendedName>
</protein>
<feature type="transmembrane region" description="Helical" evidence="1">
    <location>
        <begin position="790"/>
        <end position="810"/>
    </location>
</feature>
<feature type="transmembrane region" description="Helical" evidence="1">
    <location>
        <begin position="520"/>
        <end position="537"/>
    </location>
</feature>
<comment type="caution">
    <text evidence="2">The sequence shown here is derived from an EMBL/GenBank/DDBJ whole genome shotgun (WGS) entry which is preliminary data.</text>
</comment>
<proteinExistence type="predicted"/>
<keyword evidence="1" id="KW-0812">Transmembrane</keyword>
<evidence type="ECO:0000256" key="1">
    <source>
        <dbReference type="SAM" id="Phobius"/>
    </source>
</evidence>
<dbReference type="InterPro" id="IPR018580">
    <property type="entry name" value="Uncharacterised_YfhO"/>
</dbReference>
<dbReference type="Proteomes" id="UP000798808">
    <property type="component" value="Unassembled WGS sequence"/>
</dbReference>
<accession>A0ABW9RRT4</accession>
<feature type="transmembrane region" description="Helical" evidence="1">
    <location>
        <begin position="346"/>
        <end position="364"/>
    </location>
</feature>
<evidence type="ECO:0008006" key="4">
    <source>
        <dbReference type="Google" id="ProtNLM"/>
    </source>
</evidence>
<dbReference type="RefSeq" id="WP_155173455.1">
    <property type="nucleotide sequence ID" value="NZ_BAAAFL010000016.1"/>
</dbReference>
<feature type="transmembrane region" description="Helical" evidence="1">
    <location>
        <begin position="125"/>
        <end position="146"/>
    </location>
</feature>
<organism evidence="2 3">
    <name type="scientific">Fulvivirga kasyanovii</name>
    <dbReference type="NCBI Taxonomy" id="396812"/>
    <lineage>
        <taxon>Bacteria</taxon>
        <taxon>Pseudomonadati</taxon>
        <taxon>Bacteroidota</taxon>
        <taxon>Cytophagia</taxon>
        <taxon>Cytophagales</taxon>
        <taxon>Fulvivirgaceae</taxon>
        <taxon>Fulvivirga</taxon>
    </lineage>
</organism>
<keyword evidence="1" id="KW-0472">Membrane</keyword>
<evidence type="ECO:0000313" key="2">
    <source>
        <dbReference type="EMBL" id="MTI26442.1"/>
    </source>
</evidence>
<feature type="transmembrane region" description="Helical" evidence="1">
    <location>
        <begin position="195"/>
        <end position="215"/>
    </location>
</feature>
<feature type="transmembrane region" description="Helical" evidence="1">
    <location>
        <begin position="102"/>
        <end position="120"/>
    </location>
</feature>
<feature type="transmembrane region" description="Helical" evidence="1">
    <location>
        <begin position="444"/>
        <end position="467"/>
    </location>
</feature>
<feature type="transmembrane region" description="Helical" evidence="1">
    <location>
        <begin position="371"/>
        <end position="389"/>
    </location>
</feature>
<feature type="transmembrane region" description="Helical" evidence="1">
    <location>
        <begin position="227"/>
        <end position="246"/>
    </location>
</feature>
<dbReference type="PANTHER" id="PTHR38454">
    <property type="entry name" value="INTEGRAL MEMBRANE PROTEIN-RELATED"/>
    <property type="match status" value="1"/>
</dbReference>
<dbReference type="Pfam" id="PF09586">
    <property type="entry name" value="YfhO"/>
    <property type="match status" value="1"/>
</dbReference>
<evidence type="ECO:0000313" key="3">
    <source>
        <dbReference type="Proteomes" id="UP000798808"/>
    </source>
</evidence>
<name>A0ABW9RRT4_9BACT</name>
<feature type="transmembrane region" description="Helical" evidence="1">
    <location>
        <begin position="409"/>
        <end position="432"/>
    </location>
</feature>
<sequence>MKNINFTKQVLPHIIATLAFLVITILFFNPIFFGNKNLDQHDILQWKGGAQEAIEFREKTGEEALWTNSMFGGMPAYLVNVEWDDGIIDGFKQVLSLFLPHPIKNIFLAFISFYILLLVFRVRPYLAIAGAIAFGLSSFMIIGLAAGHNARIGAIAYMPLVLAGIHLTFTRNRILGFGLTAVALALELRENHLQITYYLLLMVIIYGIIMLIDAVKKGEAANFIKNTALLILAAVIALGTFFGKFWTTYEYSKYSMRGKSELTAATSADEGTSGLKKDYAFQYSNGILEPITLMIPNFYGGASSNYLVQDKDSEVLKALQRTGDSQAANQLARYTSAYWGNQPLTAPYYAGAVICFLFIIGIAFADKKYTLWLVIAAILGIMLSWGDSFKAFNYFMFDYFPGYNKFRSVTFALIITLVAFPLLGFIGLENLLKEGLTKQSKKKLFIALGASAGVCLLVVLFAGMASFTKEGETQLPGWFLNALQDDRKSLMRGDALRSLIFIVIAFAAIFMHLKKKMPFTLMAGVLSLLVLIDLWAVDKRYFGEDNYKRERDNSFFAMTEADKEIKKDKDPSYRVYNLTSYTEARTSYYHQSLGGYHGAKLRRYQDLYDHCLGPETSELIQNLQAGNADLRGYGTINMLNARYLTFGPSKTSFIRNNEALGNAWFVSDIARVPNPDAELQKTCEIDPEYTAVVDASKFNIAENIAYDSSASIKLTHYAPNQLTYESNSAVDGFAVFSEIYYPIGWTATIDGKPANIVRANYVLRALEIPKGKHKIEFVFAPKSYSIGNTVGMASSIILLLVALGSIGWSFKNYKKD</sequence>
<dbReference type="PANTHER" id="PTHR38454:SF1">
    <property type="entry name" value="INTEGRAL MEMBRANE PROTEIN"/>
    <property type="match status" value="1"/>
</dbReference>
<keyword evidence="3" id="KW-1185">Reference proteome</keyword>
<feature type="transmembrane region" description="Helical" evidence="1">
    <location>
        <begin position="12"/>
        <end position="33"/>
    </location>
</feature>
<reference evidence="2 3" key="1">
    <citation type="submission" date="2019-02" db="EMBL/GenBank/DDBJ databases">
        <authorList>
            <person name="Goldberg S.R."/>
            <person name="Haltli B.A."/>
            <person name="Correa H."/>
            <person name="Russell K.G."/>
        </authorList>
    </citation>
    <scope>NUCLEOTIDE SEQUENCE [LARGE SCALE GENOMIC DNA]</scope>
    <source>
        <strain evidence="2 3">JCM 16186</strain>
    </source>
</reference>
<feature type="transmembrane region" description="Helical" evidence="1">
    <location>
        <begin position="495"/>
        <end position="513"/>
    </location>
</feature>
<gene>
    <name evidence="2" type="ORF">E1163_15900</name>
</gene>
<feature type="transmembrane region" description="Helical" evidence="1">
    <location>
        <begin position="152"/>
        <end position="169"/>
    </location>
</feature>
<feature type="transmembrane region" description="Helical" evidence="1">
    <location>
        <begin position="174"/>
        <end position="189"/>
    </location>
</feature>
<keyword evidence="1" id="KW-1133">Transmembrane helix</keyword>